<keyword evidence="3" id="KW-1185">Reference proteome</keyword>
<feature type="compositionally biased region" description="Low complexity" evidence="1">
    <location>
        <begin position="50"/>
        <end position="71"/>
    </location>
</feature>
<evidence type="ECO:0000313" key="2">
    <source>
        <dbReference type="EMBL" id="MDT0566319.1"/>
    </source>
</evidence>
<reference evidence="2" key="1">
    <citation type="submission" date="2024-05" db="EMBL/GenBank/DDBJ databases">
        <title>30 novel species of actinomycetes from the DSMZ collection.</title>
        <authorList>
            <person name="Nouioui I."/>
        </authorList>
    </citation>
    <scope>NUCLEOTIDE SEQUENCE</scope>
    <source>
        <strain evidence="2">DSM 3412</strain>
    </source>
</reference>
<dbReference type="Proteomes" id="UP001180737">
    <property type="component" value="Unassembled WGS sequence"/>
</dbReference>
<dbReference type="EMBL" id="JAVRFJ010000001">
    <property type="protein sequence ID" value="MDT0566319.1"/>
    <property type="molecule type" value="Genomic_DNA"/>
</dbReference>
<proteinExistence type="predicted"/>
<sequence length="86" mass="9424">MIHYGLPDRLLLACVEPLTFTDPTFTRPRNERFVSSASHFAHRLTTALSLTSSPTCSPTTSPTHGSTTLKTGHFAGQLSLRMKNAH</sequence>
<comment type="caution">
    <text evidence="2">The sequence shown here is derived from an EMBL/GenBank/DDBJ whole genome shotgun (WGS) entry which is preliminary data.</text>
</comment>
<name>A0ABU2YPQ7_9ACTN</name>
<feature type="region of interest" description="Disordered" evidence="1">
    <location>
        <begin position="50"/>
        <end position="72"/>
    </location>
</feature>
<accession>A0ABU2YPQ7</accession>
<protein>
    <submittedName>
        <fullName evidence="2">Uncharacterized protein</fullName>
    </submittedName>
</protein>
<evidence type="ECO:0000256" key="1">
    <source>
        <dbReference type="SAM" id="MobiDB-lite"/>
    </source>
</evidence>
<evidence type="ECO:0000313" key="3">
    <source>
        <dbReference type="Proteomes" id="UP001180737"/>
    </source>
</evidence>
<organism evidence="2 3">
    <name type="scientific">Streptomyces gottesmaniae</name>
    <dbReference type="NCBI Taxonomy" id="3075518"/>
    <lineage>
        <taxon>Bacteria</taxon>
        <taxon>Bacillati</taxon>
        <taxon>Actinomycetota</taxon>
        <taxon>Actinomycetes</taxon>
        <taxon>Kitasatosporales</taxon>
        <taxon>Streptomycetaceae</taxon>
        <taxon>Streptomyces</taxon>
    </lineage>
</organism>
<dbReference type="RefSeq" id="WP_157856700.1">
    <property type="nucleotide sequence ID" value="NZ_JAVRFJ010000001.1"/>
</dbReference>
<gene>
    <name evidence="2" type="ORF">RM704_02315</name>
</gene>